<dbReference type="PATRIC" id="fig|1173020.3.peg.1274"/>
<evidence type="ECO:0000259" key="1">
    <source>
        <dbReference type="Pfam" id="PF13521"/>
    </source>
</evidence>
<dbReference type="Gene3D" id="3.40.50.620">
    <property type="entry name" value="HUPs"/>
    <property type="match status" value="1"/>
</dbReference>
<protein>
    <submittedName>
        <fullName evidence="2">Cytidyltransferase-related enzyme</fullName>
    </submittedName>
</protein>
<dbReference type="PANTHER" id="PTHR37512:SF1">
    <property type="entry name" value="NADR_TTD14 AAA DOMAIN-CONTAINING PROTEIN"/>
    <property type="match status" value="1"/>
</dbReference>
<feature type="domain" description="NadR/Ttd14 AAA" evidence="1">
    <location>
        <begin position="149"/>
        <end position="309"/>
    </location>
</feature>
<dbReference type="KEGG" id="cmp:Cha6605_1091"/>
<dbReference type="OrthoDB" id="9802794at2"/>
<name>K9UB62_CHAP6</name>
<dbReference type="SUPFAM" id="SSF52374">
    <property type="entry name" value="Nucleotidylyl transferase"/>
    <property type="match status" value="1"/>
</dbReference>
<keyword evidence="3" id="KW-1185">Reference proteome</keyword>
<dbReference type="STRING" id="1173020.Cha6605_1091"/>
<dbReference type="InterPro" id="IPR014729">
    <property type="entry name" value="Rossmann-like_a/b/a_fold"/>
</dbReference>
<dbReference type="eggNOG" id="COG3172">
    <property type="taxonomic scope" value="Bacteria"/>
</dbReference>
<dbReference type="HOGENOM" id="CLU_052648_0_0_3"/>
<dbReference type="RefSeq" id="WP_015158512.1">
    <property type="nucleotide sequence ID" value="NC_019697.1"/>
</dbReference>
<evidence type="ECO:0000313" key="3">
    <source>
        <dbReference type="Proteomes" id="UP000010366"/>
    </source>
</evidence>
<dbReference type="InterPro" id="IPR004821">
    <property type="entry name" value="Cyt_trans-like"/>
</dbReference>
<keyword evidence="2" id="KW-0808">Transferase</keyword>
<reference evidence="2 3" key="1">
    <citation type="submission" date="2012-05" db="EMBL/GenBank/DDBJ databases">
        <title>Finished chromosome of genome of Chamaesiphon sp. PCC 6605.</title>
        <authorList>
            <consortium name="US DOE Joint Genome Institute"/>
            <person name="Gugger M."/>
            <person name="Coursin T."/>
            <person name="Rippka R."/>
            <person name="Tandeau De Marsac N."/>
            <person name="Huntemann M."/>
            <person name="Wei C.-L."/>
            <person name="Han J."/>
            <person name="Detter J.C."/>
            <person name="Han C."/>
            <person name="Tapia R."/>
            <person name="Chen A."/>
            <person name="Kyrpides N."/>
            <person name="Mavromatis K."/>
            <person name="Markowitz V."/>
            <person name="Szeto E."/>
            <person name="Ivanova N."/>
            <person name="Pagani I."/>
            <person name="Pati A."/>
            <person name="Goodwin L."/>
            <person name="Nordberg H.P."/>
            <person name="Cantor M.N."/>
            <person name="Hua S.X."/>
            <person name="Woyke T."/>
            <person name="Kerfeld C.A."/>
        </authorList>
    </citation>
    <scope>NUCLEOTIDE SEQUENCE [LARGE SCALE GENOMIC DNA]</scope>
    <source>
        <strain evidence="3">ATCC 27169 / PCC 6605</strain>
    </source>
</reference>
<dbReference type="InterPro" id="IPR027417">
    <property type="entry name" value="P-loop_NTPase"/>
</dbReference>
<proteinExistence type="predicted"/>
<dbReference type="InterPro" id="IPR052735">
    <property type="entry name" value="NAD_biosynth-regulator"/>
</dbReference>
<dbReference type="SUPFAM" id="SSF52540">
    <property type="entry name" value="P-loop containing nucleoside triphosphate hydrolases"/>
    <property type="match status" value="1"/>
</dbReference>
<gene>
    <name evidence="2" type="ORF">Cha6605_1091</name>
</gene>
<accession>K9UB62</accession>
<dbReference type="NCBIfam" id="TIGR00125">
    <property type="entry name" value="cyt_tran_rel"/>
    <property type="match status" value="1"/>
</dbReference>
<dbReference type="Proteomes" id="UP000010366">
    <property type="component" value="Chromosome"/>
</dbReference>
<dbReference type="AlphaFoldDB" id="K9UB62"/>
<dbReference type="EMBL" id="CP003600">
    <property type="protein sequence ID" value="AFY92322.1"/>
    <property type="molecule type" value="Genomic_DNA"/>
</dbReference>
<dbReference type="Gene3D" id="3.40.50.300">
    <property type="entry name" value="P-loop containing nucleotide triphosphate hydrolases"/>
    <property type="match status" value="1"/>
</dbReference>
<sequence length="320" mass="36621">MTKRGLIVGKFYPPHRGHKYLIDSGRSQVDELTVIICQKPHERPAGELRAAWLREIHPDVRVLLIDDIYDENDSQIWAENCIRWLGFAPDVVFSSEDYGDRFAHYLGCGHVSIDRSRTVFPISGTKVRSAPLQHWQYIEPPVRGWYAKRICLVGAESTGKTTLAKALAAHYLTSWVREYGREYSERKHTGAAGYNWTSDEFEQIAKVQCDRENAAARHANKILICDTDAFATGIWHRRYLQFPSQDVAAIVDRQKPPDLYLLTDVKTPFVQDGTRDGKAIRNWMHETFIAELTAHNRSFQSISGSPQQRLKKAIAIIDRL</sequence>
<organism evidence="2 3">
    <name type="scientific">Chamaesiphon minutus (strain ATCC 27169 / PCC 6605)</name>
    <dbReference type="NCBI Taxonomy" id="1173020"/>
    <lineage>
        <taxon>Bacteria</taxon>
        <taxon>Bacillati</taxon>
        <taxon>Cyanobacteriota</taxon>
        <taxon>Cyanophyceae</taxon>
        <taxon>Gomontiellales</taxon>
        <taxon>Chamaesiphonaceae</taxon>
        <taxon>Chamaesiphon</taxon>
    </lineage>
</organism>
<dbReference type="GO" id="GO:0016740">
    <property type="term" value="F:transferase activity"/>
    <property type="evidence" value="ECO:0007669"/>
    <property type="project" value="UniProtKB-KW"/>
</dbReference>
<dbReference type="InterPro" id="IPR038727">
    <property type="entry name" value="NadR/Ttd14_AAA_dom"/>
</dbReference>
<evidence type="ECO:0000313" key="2">
    <source>
        <dbReference type="EMBL" id="AFY92322.1"/>
    </source>
</evidence>
<dbReference type="Pfam" id="PF13521">
    <property type="entry name" value="AAA_28"/>
    <property type="match status" value="1"/>
</dbReference>
<dbReference type="PANTHER" id="PTHR37512">
    <property type="entry name" value="TRIFUNCTIONAL NAD BIOSYNTHESIS/REGULATOR PROTEIN NADR"/>
    <property type="match status" value="1"/>
</dbReference>
<dbReference type="eggNOG" id="COG1056">
    <property type="taxonomic scope" value="Bacteria"/>
</dbReference>